<reference evidence="4" key="3">
    <citation type="submission" date="2025-09" db="UniProtKB">
        <authorList>
            <consortium name="Ensembl"/>
        </authorList>
    </citation>
    <scope>IDENTIFICATION</scope>
</reference>
<keyword evidence="2" id="KW-0963">Cytoplasm</keyword>
<evidence type="ECO:0000256" key="3">
    <source>
        <dbReference type="SAM" id="MobiDB-lite"/>
    </source>
</evidence>
<accession>A0A7N4PGZ4</accession>
<dbReference type="GO" id="GO:0005634">
    <property type="term" value="C:nucleus"/>
    <property type="evidence" value="ECO:0007669"/>
    <property type="project" value="TreeGrafter"/>
</dbReference>
<dbReference type="PANTHER" id="PTHR12269:SF1">
    <property type="entry name" value="EUKARYOTIC TRANSLATION INITIATION FACTOR 4E TRANSPORTER"/>
    <property type="match status" value="1"/>
</dbReference>
<dbReference type="Pfam" id="PF10477">
    <property type="entry name" value="EIF4E-T"/>
    <property type="match status" value="1"/>
</dbReference>
<keyword evidence="5" id="KW-1185">Reference proteome</keyword>
<reference evidence="4" key="2">
    <citation type="submission" date="2025-08" db="UniProtKB">
        <authorList>
            <consortium name="Ensembl"/>
        </authorList>
    </citation>
    <scope>IDENTIFICATION</scope>
</reference>
<dbReference type="GO" id="GO:0003729">
    <property type="term" value="F:mRNA binding"/>
    <property type="evidence" value="ECO:0007669"/>
    <property type="project" value="TreeGrafter"/>
</dbReference>
<feature type="compositionally biased region" description="Low complexity" evidence="3">
    <location>
        <begin position="24"/>
        <end position="35"/>
    </location>
</feature>
<feature type="region of interest" description="Disordered" evidence="3">
    <location>
        <begin position="18"/>
        <end position="40"/>
    </location>
</feature>
<organism evidence="4 5">
    <name type="scientific">Sarcophilus harrisii</name>
    <name type="common">Tasmanian devil</name>
    <name type="synonym">Sarcophilus laniarius</name>
    <dbReference type="NCBI Taxonomy" id="9305"/>
    <lineage>
        <taxon>Eukaryota</taxon>
        <taxon>Metazoa</taxon>
        <taxon>Chordata</taxon>
        <taxon>Craniata</taxon>
        <taxon>Vertebrata</taxon>
        <taxon>Euteleostomi</taxon>
        <taxon>Mammalia</taxon>
        <taxon>Metatheria</taxon>
        <taxon>Dasyuromorphia</taxon>
        <taxon>Dasyuridae</taxon>
        <taxon>Sarcophilus</taxon>
    </lineage>
</organism>
<dbReference type="Ensembl" id="ENSSHAT00000024433.1">
    <property type="protein sequence ID" value="ENSSHAP00000038266.1"/>
    <property type="gene ID" value="ENSSHAG00000022189.1"/>
</dbReference>
<proteinExistence type="predicted"/>
<dbReference type="AlphaFoldDB" id="A0A7N4PGZ4"/>
<dbReference type="GO" id="GO:0036464">
    <property type="term" value="C:cytoplasmic ribonucleoprotein granule"/>
    <property type="evidence" value="ECO:0007669"/>
    <property type="project" value="UniProtKB-ARBA"/>
</dbReference>
<evidence type="ECO:0000313" key="4">
    <source>
        <dbReference type="Ensembl" id="ENSSHAP00000038266.1"/>
    </source>
</evidence>
<protein>
    <recommendedName>
        <fullName evidence="6">Eukaryotic translation initiation factor 4E nuclear import factor 1</fullName>
    </recommendedName>
</protein>
<dbReference type="InterPro" id="IPR018862">
    <property type="entry name" value="eIF4E-T"/>
</dbReference>
<evidence type="ECO:0000256" key="2">
    <source>
        <dbReference type="ARBA" id="ARBA00022490"/>
    </source>
</evidence>
<name>A0A7N4PGZ4_SARHA</name>
<evidence type="ECO:0000313" key="5">
    <source>
        <dbReference type="Proteomes" id="UP000007648"/>
    </source>
</evidence>
<dbReference type="GO" id="GO:0017148">
    <property type="term" value="P:negative regulation of translation"/>
    <property type="evidence" value="ECO:0007669"/>
    <property type="project" value="TreeGrafter"/>
</dbReference>
<dbReference type="PANTHER" id="PTHR12269">
    <property type="entry name" value="EUKARYOTIC TRANSLATION INITIATION FACTOR 4E TRANSPORTER"/>
    <property type="match status" value="1"/>
</dbReference>
<evidence type="ECO:0000256" key="1">
    <source>
        <dbReference type="ARBA" id="ARBA00004496"/>
    </source>
</evidence>
<dbReference type="InParanoid" id="A0A7N4PGZ4"/>
<comment type="subcellular location">
    <subcellularLocation>
        <location evidence="1">Cytoplasm</location>
    </subcellularLocation>
</comment>
<sequence>MIEDVLGEGSVSASRFSRWFSNPSRSGSRSSSLGSTPHEELEKLAGLEQAILSPGQNSGNYFAPIPLEDHAENKVDILEMLQKAKVDLKPLLSSLSANKEKLKESSHSGVVLSVEEVEAGLKGLRVDQQGKNGPPFLAERSEEALGAVAGSRPLAKDGDMSAFNKLVSTMKASGTLPSQPKVNVSSAWKPRVSPSQASINAFKTWDLEYGGCSWWARRHCTAEASPVLTGVPGFWRKKGVSDKHLDGLQFVGCGVLYWRLLCCPFSPFPICLNAFPLLVQAGLTPPQSLKP</sequence>
<dbReference type="GeneTree" id="ENSGT00390000012071"/>
<reference evidence="4 5" key="1">
    <citation type="journal article" date="2011" name="Proc. Natl. Acad. Sci. U.S.A.">
        <title>Genetic diversity and population structure of the endangered marsupial Sarcophilus harrisii (Tasmanian devil).</title>
        <authorList>
            <person name="Miller W."/>
            <person name="Hayes V.M."/>
            <person name="Ratan A."/>
            <person name="Petersen D.C."/>
            <person name="Wittekindt N.E."/>
            <person name="Miller J."/>
            <person name="Walenz B."/>
            <person name="Knight J."/>
            <person name="Qi J."/>
            <person name="Zhao F."/>
            <person name="Wang Q."/>
            <person name="Bedoya-Reina O.C."/>
            <person name="Katiyar N."/>
            <person name="Tomsho L.P."/>
            <person name="Kasson L.M."/>
            <person name="Hardie R.A."/>
            <person name="Woodbridge P."/>
            <person name="Tindall E.A."/>
            <person name="Bertelsen M.F."/>
            <person name="Dixon D."/>
            <person name="Pyecroft S."/>
            <person name="Helgen K.M."/>
            <person name="Lesk A.M."/>
            <person name="Pringle T.H."/>
            <person name="Patterson N."/>
            <person name="Zhang Y."/>
            <person name="Kreiss A."/>
            <person name="Woods G.M."/>
            <person name="Jones M.E."/>
            <person name="Schuster S.C."/>
        </authorList>
    </citation>
    <scope>NUCLEOTIDE SEQUENCE [LARGE SCALE GENOMIC DNA]</scope>
</reference>
<evidence type="ECO:0008006" key="6">
    <source>
        <dbReference type="Google" id="ProtNLM"/>
    </source>
</evidence>
<dbReference type="Proteomes" id="UP000007648">
    <property type="component" value="Unassembled WGS sequence"/>
</dbReference>